<comment type="caution">
    <text evidence="2">The sequence shown here is derived from an EMBL/GenBank/DDBJ whole genome shotgun (WGS) entry which is preliminary data.</text>
</comment>
<reference evidence="2 3" key="1">
    <citation type="journal article" date="2020" name="IScience">
        <title>Genome Sequencing of the Endangered Kingdonia uniflora (Circaeasteraceae, Ranunculales) Reveals Potential Mechanisms of Evolutionary Specialization.</title>
        <authorList>
            <person name="Sun Y."/>
            <person name="Deng T."/>
            <person name="Zhang A."/>
            <person name="Moore M.J."/>
            <person name="Landis J.B."/>
            <person name="Lin N."/>
            <person name="Zhang H."/>
            <person name="Zhang X."/>
            <person name="Huang J."/>
            <person name="Zhang X."/>
            <person name="Sun H."/>
            <person name="Wang H."/>
        </authorList>
    </citation>
    <scope>NUCLEOTIDE SEQUENCE [LARGE SCALE GENOMIC DNA]</scope>
    <source>
        <strain evidence="2">TB1705</strain>
        <tissue evidence="2">Leaf</tissue>
    </source>
</reference>
<keyword evidence="3" id="KW-1185">Reference proteome</keyword>
<dbReference type="GO" id="GO:0005524">
    <property type="term" value="F:ATP binding"/>
    <property type="evidence" value="ECO:0007669"/>
    <property type="project" value="UniProtKB-UniRule"/>
</dbReference>
<feature type="binding site" evidence="1">
    <location>
        <position position="66"/>
    </location>
    <ligand>
        <name>ATP</name>
        <dbReference type="ChEBI" id="CHEBI:30616"/>
    </ligand>
</feature>
<dbReference type="OrthoDB" id="66620at2759"/>
<dbReference type="Gene3D" id="3.30.200.20">
    <property type="entry name" value="Phosphorylase Kinase, domain 1"/>
    <property type="match status" value="1"/>
</dbReference>
<dbReference type="InterPro" id="IPR027417">
    <property type="entry name" value="P-loop_NTPase"/>
</dbReference>
<dbReference type="PROSITE" id="PS00107">
    <property type="entry name" value="PROTEIN_KINASE_ATP"/>
    <property type="match status" value="1"/>
</dbReference>
<dbReference type="AlphaFoldDB" id="A0A7J7N5R9"/>
<dbReference type="Gene3D" id="3.40.50.300">
    <property type="entry name" value="P-loop containing nucleotide triphosphate hydrolases"/>
    <property type="match status" value="1"/>
</dbReference>
<dbReference type="SUPFAM" id="SSF56112">
    <property type="entry name" value="Protein kinase-like (PK-like)"/>
    <property type="match status" value="1"/>
</dbReference>
<dbReference type="Proteomes" id="UP000541444">
    <property type="component" value="Unassembled WGS sequence"/>
</dbReference>
<dbReference type="InterPro" id="IPR011009">
    <property type="entry name" value="Kinase-like_dom_sf"/>
</dbReference>
<proteinExistence type="predicted"/>
<name>A0A7J7N5R9_9MAGN</name>
<dbReference type="PANTHER" id="PTHR48040:SF12">
    <property type="entry name" value="ABC TRANSPORTER G FAMILY MEMBER 32-LIKE ISOFORM X1"/>
    <property type="match status" value="1"/>
</dbReference>
<keyword evidence="1" id="KW-0547">Nucleotide-binding</keyword>
<dbReference type="SUPFAM" id="SSF52540">
    <property type="entry name" value="P-loop containing nucleoside triphosphate hydrolases"/>
    <property type="match status" value="1"/>
</dbReference>
<dbReference type="PANTHER" id="PTHR48040">
    <property type="entry name" value="PLEIOTROPIC DRUG RESISTANCE PROTEIN 1-LIKE ISOFORM X1"/>
    <property type="match status" value="1"/>
</dbReference>
<sequence length="267" mass="29301">MGCSFSGLNTLYYTVNGGGDVWINENRFRIVRQLGEGGFAFVYHVKESSNNDPSSTVIASLGVAKKLKDPSYVLDDGTYAMKKVLIQTNEQLELVKEEIRVSALFCHPNLLPLLDHAIISVTVIKLVELTSLSSALVGLPGVDGLSREQRKRLTIAVELVANLSIVFTDDRMSGLDTRAAAIVMRTIRNIVNTGRTIVYTIHQPITNIFESSDELLFMKCGGQLIYAGLLGTKPQKLVKFFEGIKGVQKIKSGYNPAAWMLKVTSSS</sequence>
<evidence type="ECO:0000313" key="2">
    <source>
        <dbReference type="EMBL" id="KAF6162551.1"/>
    </source>
</evidence>
<evidence type="ECO:0000313" key="3">
    <source>
        <dbReference type="Proteomes" id="UP000541444"/>
    </source>
</evidence>
<dbReference type="EMBL" id="JACGCM010001019">
    <property type="protein sequence ID" value="KAF6162551.1"/>
    <property type="molecule type" value="Genomic_DNA"/>
</dbReference>
<accession>A0A7J7N5R9</accession>
<dbReference type="InterPro" id="IPR017441">
    <property type="entry name" value="Protein_kinase_ATP_BS"/>
</dbReference>
<keyword evidence="1" id="KW-0067">ATP-binding</keyword>
<gene>
    <name evidence="2" type="ORF">GIB67_003097</name>
</gene>
<organism evidence="2 3">
    <name type="scientific">Kingdonia uniflora</name>
    <dbReference type="NCBI Taxonomy" id="39325"/>
    <lineage>
        <taxon>Eukaryota</taxon>
        <taxon>Viridiplantae</taxon>
        <taxon>Streptophyta</taxon>
        <taxon>Embryophyta</taxon>
        <taxon>Tracheophyta</taxon>
        <taxon>Spermatophyta</taxon>
        <taxon>Magnoliopsida</taxon>
        <taxon>Ranunculales</taxon>
        <taxon>Circaeasteraceae</taxon>
        <taxon>Kingdonia</taxon>
    </lineage>
</organism>
<protein>
    <submittedName>
        <fullName evidence="2">Uncharacterized protein</fullName>
    </submittedName>
</protein>
<evidence type="ECO:0000256" key="1">
    <source>
        <dbReference type="PROSITE-ProRule" id="PRU10141"/>
    </source>
</evidence>